<proteinExistence type="predicted"/>
<dbReference type="InterPro" id="IPR021833">
    <property type="entry name" value="DUF3425"/>
</dbReference>
<dbReference type="PANTHER" id="PTHR37012:SF2">
    <property type="entry name" value="BZIP DOMAIN-CONTAINING PROTEIN-RELATED"/>
    <property type="match status" value="1"/>
</dbReference>
<evidence type="ECO:0000256" key="2">
    <source>
        <dbReference type="SAM" id="MobiDB-lite"/>
    </source>
</evidence>
<evidence type="ECO:0000256" key="1">
    <source>
        <dbReference type="SAM" id="Coils"/>
    </source>
</evidence>
<comment type="caution">
    <text evidence="3">The sequence shown here is derived from an EMBL/GenBank/DDBJ whole genome shotgun (WGS) entry which is preliminary data.</text>
</comment>
<feature type="region of interest" description="Disordered" evidence="2">
    <location>
        <begin position="1"/>
        <end position="35"/>
    </location>
</feature>
<dbReference type="EMBL" id="MU865111">
    <property type="protein sequence ID" value="KAK4457497.1"/>
    <property type="molecule type" value="Genomic_DNA"/>
</dbReference>
<name>A0AAV9HA87_9PEZI</name>
<reference evidence="3" key="2">
    <citation type="submission" date="2023-06" db="EMBL/GenBank/DDBJ databases">
        <authorList>
            <consortium name="Lawrence Berkeley National Laboratory"/>
            <person name="Mondo S.J."/>
            <person name="Hensen N."/>
            <person name="Bonometti L."/>
            <person name="Westerberg I."/>
            <person name="Brannstrom I.O."/>
            <person name="Guillou S."/>
            <person name="Cros-Aarteil S."/>
            <person name="Calhoun S."/>
            <person name="Haridas S."/>
            <person name="Kuo A."/>
            <person name="Pangilinan J."/>
            <person name="Riley R."/>
            <person name="Labutti K."/>
            <person name="Andreopoulos B."/>
            <person name="Lipzen A."/>
            <person name="Chen C."/>
            <person name="Yanf M."/>
            <person name="Daum C."/>
            <person name="Ng V."/>
            <person name="Clum A."/>
            <person name="Steindorff A."/>
            <person name="Ohm R."/>
            <person name="Martin F."/>
            <person name="Silar P."/>
            <person name="Natvig D."/>
            <person name="Lalanne C."/>
            <person name="Gautier V."/>
            <person name="Ament-Velasquez S.L."/>
            <person name="Kruys A."/>
            <person name="Hutchinson M.I."/>
            <person name="Powell A.J."/>
            <person name="Barry K."/>
            <person name="Miller A.N."/>
            <person name="Grigoriev I.V."/>
            <person name="Debuchy R."/>
            <person name="Gladieux P."/>
            <person name="Thoren M.H."/>
            <person name="Johannesson H."/>
        </authorList>
    </citation>
    <scope>NUCLEOTIDE SEQUENCE</scope>
    <source>
        <strain evidence="3">PSN324</strain>
    </source>
</reference>
<keyword evidence="1" id="KW-0175">Coiled coil</keyword>
<reference evidence="3" key="1">
    <citation type="journal article" date="2023" name="Mol. Phylogenet. Evol.">
        <title>Genome-scale phylogeny and comparative genomics of the fungal order Sordariales.</title>
        <authorList>
            <person name="Hensen N."/>
            <person name="Bonometti L."/>
            <person name="Westerberg I."/>
            <person name="Brannstrom I.O."/>
            <person name="Guillou S."/>
            <person name="Cros-Aarteil S."/>
            <person name="Calhoun S."/>
            <person name="Haridas S."/>
            <person name="Kuo A."/>
            <person name="Mondo S."/>
            <person name="Pangilinan J."/>
            <person name="Riley R."/>
            <person name="LaButti K."/>
            <person name="Andreopoulos B."/>
            <person name="Lipzen A."/>
            <person name="Chen C."/>
            <person name="Yan M."/>
            <person name="Daum C."/>
            <person name="Ng V."/>
            <person name="Clum A."/>
            <person name="Steindorff A."/>
            <person name="Ohm R.A."/>
            <person name="Martin F."/>
            <person name="Silar P."/>
            <person name="Natvig D.O."/>
            <person name="Lalanne C."/>
            <person name="Gautier V."/>
            <person name="Ament-Velasquez S.L."/>
            <person name="Kruys A."/>
            <person name="Hutchinson M.I."/>
            <person name="Powell A.J."/>
            <person name="Barry K."/>
            <person name="Miller A.N."/>
            <person name="Grigoriev I.V."/>
            <person name="Debuchy R."/>
            <person name="Gladieux P."/>
            <person name="Hiltunen Thoren M."/>
            <person name="Johannesson H."/>
        </authorList>
    </citation>
    <scope>NUCLEOTIDE SEQUENCE</scope>
    <source>
        <strain evidence="3">PSN324</strain>
    </source>
</reference>
<dbReference type="Proteomes" id="UP001321749">
    <property type="component" value="Unassembled WGS sequence"/>
</dbReference>
<evidence type="ECO:0000313" key="4">
    <source>
        <dbReference type="Proteomes" id="UP001321749"/>
    </source>
</evidence>
<organism evidence="3 4">
    <name type="scientific">Cladorrhinum samala</name>
    <dbReference type="NCBI Taxonomy" id="585594"/>
    <lineage>
        <taxon>Eukaryota</taxon>
        <taxon>Fungi</taxon>
        <taxon>Dikarya</taxon>
        <taxon>Ascomycota</taxon>
        <taxon>Pezizomycotina</taxon>
        <taxon>Sordariomycetes</taxon>
        <taxon>Sordariomycetidae</taxon>
        <taxon>Sordariales</taxon>
        <taxon>Podosporaceae</taxon>
        <taxon>Cladorrhinum</taxon>
    </lineage>
</organism>
<feature type="compositionally biased region" description="Low complexity" evidence="2">
    <location>
        <begin position="51"/>
        <end position="70"/>
    </location>
</feature>
<gene>
    <name evidence="3" type="ORF">QBC42DRAFT_236182</name>
</gene>
<feature type="compositionally biased region" description="Low complexity" evidence="2">
    <location>
        <begin position="194"/>
        <end position="222"/>
    </location>
</feature>
<feature type="region of interest" description="Disordered" evidence="2">
    <location>
        <begin position="172"/>
        <end position="230"/>
    </location>
</feature>
<dbReference type="AlphaFoldDB" id="A0AAV9HA87"/>
<accession>A0AAV9HA87</accession>
<feature type="region of interest" description="Disordered" evidence="2">
    <location>
        <begin position="540"/>
        <end position="559"/>
    </location>
</feature>
<dbReference type="CDD" id="cd14688">
    <property type="entry name" value="bZIP_YAP"/>
    <property type="match status" value="1"/>
</dbReference>
<dbReference type="Pfam" id="PF11905">
    <property type="entry name" value="DUF3425"/>
    <property type="match status" value="1"/>
</dbReference>
<evidence type="ECO:0000313" key="3">
    <source>
        <dbReference type="EMBL" id="KAK4457497.1"/>
    </source>
</evidence>
<keyword evidence="4" id="KW-1185">Reference proteome</keyword>
<sequence>MASAFPSSREGYARNENNPEGTPSSASAFSSSAPPTLSVLAVSARAASPLIAGSTTPSSTATTPATSIPINGGQKRRKALPGTRGVANLTPEQLAKKRANDREAQRAIRERQRLKIEQYEREIQELRSQPPYQELQAVIQQKEAAEQELAEIKVVLRSIMAMVQPIVAAPASAPPPLSPAQTHHLSPHPRPHLAATQASQTPASTALNQGSTPSSAASPHSAGYHHGRWSNSLSPVVAPISTAGDHAAQPSPRTQAGLLNQQRHDLIHGLDLGPDRLGLDFLLDSHQKVARMQSNSAQDSPQHRHAPMKHDWTGATISPVAPSRQLNTAQTTAPYIRSPVAIASSGPPSSLFNLLPQNSSPTCPLDSILLDFLSERRQRFTDGQLTAAEIVGPRYPSVSSLLNPSVSMYSHPLSKVFTDILARFPNLSTLPERVAVLYVMFLLMRWQVYPTQENFDRLPVWFRPLPIQTTRPHPAWIDHLPFPAMRERIIEQYYSPASSSSSSFASESNQFPFENFFIPFTSTLCLNWGYEDTDVLLRMPGGGGGGEEEGEDKDGEGGMGDLMINPVFERHLGRLENWTLGEAFEKAFPALRGTYRLKRG</sequence>
<protein>
    <submittedName>
        <fullName evidence="3">BZIP transcription factor</fullName>
    </submittedName>
</protein>
<feature type="compositionally biased region" description="Low complexity" evidence="2">
    <location>
        <begin position="23"/>
        <end position="35"/>
    </location>
</feature>
<dbReference type="PANTHER" id="PTHR37012">
    <property type="entry name" value="B-ZIP TRANSCRIPTION FACTOR (EUROFUNG)-RELATED"/>
    <property type="match status" value="1"/>
</dbReference>
<feature type="region of interest" description="Disordered" evidence="2">
    <location>
        <begin position="51"/>
        <end position="81"/>
    </location>
</feature>
<feature type="coiled-coil region" evidence="1">
    <location>
        <begin position="97"/>
        <end position="155"/>
    </location>
</feature>